<dbReference type="Pfam" id="PF12680">
    <property type="entry name" value="SnoaL_2"/>
    <property type="match status" value="1"/>
</dbReference>
<dbReference type="InterPro" id="IPR037401">
    <property type="entry name" value="SnoaL-like"/>
</dbReference>
<organism evidence="2 3">
    <name type="scientific">Phaeobacter gallaeciensis</name>
    <dbReference type="NCBI Taxonomy" id="60890"/>
    <lineage>
        <taxon>Bacteria</taxon>
        <taxon>Pseudomonadati</taxon>
        <taxon>Pseudomonadota</taxon>
        <taxon>Alphaproteobacteria</taxon>
        <taxon>Rhodobacterales</taxon>
        <taxon>Roseobacteraceae</taxon>
        <taxon>Phaeobacter</taxon>
    </lineage>
</organism>
<gene>
    <name evidence="2" type="ORF">DS909_01235</name>
</gene>
<comment type="caution">
    <text evidence="2">The sequence shown here is derived from an EMBL/GenBank/DDBJ whole genome shotgun (WGS) entry which is preliminary data.</text>
</comment>
<dbReference type="SUPFAM" id="SSF54427">
    <property type="entry name" value="NTF2-like"/>
    <property type="match status" value="1"/>
</dbReference>
<feature type="domain" description="SnoaL-like" evidence="1">
    <location>
        <begin position="13"/>
        <end position="109"/>
    </location>
</feature>
<reference evidence="2 3" key="1">
    <citation type="submission" date="2018-07" db="EMBL/GenBank/DDBJ databases">
        <title>Modular assembly of carbohydrate-degrading microbial communities in the ocean.</title>
        <authorList>
            <person name="Enke T.N."/>
            <person name="Datta M.S."/>
            <person name="Schwartzman J.A."/>
            <person name="Cermak N."/>
            <person name="Schmitz D.A."/>
            <person name="Barrere J."/>
            <person name="Cordero O.X."/>
        </authorList>
    </citation>
    <scope>NUCLEOTIDE SEQUENCE [LARGE SCALE GENOMIC DNA]</scope>
    <source>
        <strain evidence="2 3">C3M10</strain>
    </source>
</reference>
<dbReference type="InterPro" id="IPR032710">
    <property type="entry name" value="NTF2-like_dom_sf"/>
</dbReference>
<dbReference type="RefSeq" id="WP_113821620.1">
    <property type="nucleotide sequence ID" value="NZ_QOCE01000003.1"/>
</dbReference>
<proteinExistence type="predicted"/>
<dbReference type="Gene3D" id="3.10.450.50">
    <property type="match status" value="1"/>
</dbReference>
<protein>
    <recommendedName>
        <fullName evidence="1">SnoaL-like domain-containing protein</fullName>
    </recommendedName>
</protein>
<dbReference type="NCBIfam" id="TIGR02246">
    <property type="entry name" value="SgcJ/EcaC family oxidoreductase"/>
    <property type="match status" value="1"/>
</dbReference>
<dbReference type="AlphaFoldDB" id="A0A366XAD8"/>
<dbReference type="EMBL" id="QOCE01000003">
    <property type="protein sequence ID" value="RBW62256.1"/>
    <property type="molecule type" value="Genomic_DNA"/>
</dbReference>
<accession>A0A366XAD8</accession>
<dbReference type="OrthoDB" id="125994at2"/>
<sequence>MASARDILQTLAQEYAIAWSSGDPAAVAGFYAQDGQISINRGEVLKGRASIIEMAAGFYAEFPDLEVRCDLMRRAGSHAIFIWTLEGHHAETKNHVVVGGWEEWELNSDYQVVSSLVWFDADDYQRQIEGR</sequence>
<dbReference type="Proteomes" id="UP000252706">
    <property type="component" value="Unassembled WGS sequence"/>
</dbReference>
<evidence type="ECO:0000259" key="1">
    <source>
        <dbReference type="Pfam" id="PF12680"/>
    </source>
</evidence>
<evidence type="ECO:0000313" key="2">
    <source>
        <dbReference type="EMBL" id="RBW62256.1"/>
    </source>
</evidence>
<name>A0A366XAD8_9RHOB</name>
<dbReference type="InterPro" id="IPR011944">
    <property type="entry name" value="Steroid_delta5-4_isomerase"/>
</dbReference>
<evidence type="ECO:0000313" key="3">
    <source>
        <dbReference type="Proteomes" id="UP000252706"/>
    </source>
</evidence>